<proteinExistence type="predicted"/>
<organism evidence="2 3">
    <name type="scientific">Streptomyces fildesensis</name>
    <dbReference type="NCBI Taxonomy" id="375757"/>
    <lineage>
        <taxon>Bacteria</taxon>
        <taxon>Bacillati</taxon>
        <taxon>Actinomycetota</taxon>
        <taxon>Actinomycetes</taxon>
        <taxon>Kitasatosporales</taxon>
        <taxon>Streptomycetaceae</taxon>
        <taxon>Streptomyces</taxon>
    </lineage>
</organism>
<comment type="caution">
    <text evidence="2">The sequence shown here is derived from an EMBL/GenBank/DDBJ whole genome shotgun (WGS) entry which is preliminary data.</text>
</comment>
<evidence type="ECO:0008006" key="4">
    <source>
        <dbReference type="Google" id="ProtNLM"/>
    </source>
</evidence>
<reference evidence="2 3" key="1">
    <citation type="submission" date="2024-10" db="EMBL/GenBank/DDBJ databases">
        <title>The Natural Products Discovery Center: Release of the First 8490 Sequenced Strains for Exploring Actinobacteria Biosynthetic Diversity.</title>
        <authorList>
            <person name="Kalkreuter E."/>
            <person name="Kautsar S.A."/>
            <person name="Yang D."/>
            <person name="Bader C.D."/>
            <person name="Teijaro C.N."/>
            <person name="Fluegel L."/>
            <person name="Davis C.M."/>
            <person name="Simpson J.R."/>
            <person name="Lauterbach L."/>
            <person name="Steele A.D."/>
            <person name="Gui C."/>
            <person name="Meng S."/>
            <person name="Li G."/>
            <person name="Viehrig K."/>
            <person name="Ye F."/>
            <person name="Su P."/>
            <person name="Kiefer A.F."/>
            <person name="Nichols A."/>
            <person name="Cepeda A.J."/>
            <person name="Yan W."/>
            <person name="Fan B."/>
            <person name="Jiang Y."/>
            <person name="Adhikari A."/>
            <person name="Zheng C.-J."/>
            <person name="Schuster L."/>
            <person name="Cowan T.M."/>
            <person name="Smanski M.J."/>
            <person name="Chevrette M.G."/>
            <person name="De Carvalho L.P.S."/>
            <person name="Shen B."/>
        </authorList>
    </citation>
    <scope>NUCLEOTIDE SEQUENCE [LARGE SCALE GENOMIC DNA]</scope>
    <source>
        <strain evidence="2 3">NPDC053399</strain>
    </source>
</reference>
<dbReference type="EMBL" id="JBITYG010000005">
    <property type="protein sequence ID" value="MFI9102513.1"/>
    <property type="molecule type" value="Genomic_DNA"/>
</dbReference>
<sequence length="181" mass="20364">MSVDRPHSRPLRQVPRWVQWTVVPLLILVPVGYVIVSAEQSRNSGQDKAESAAAKYLTWDWPTQVQRRIYQVPIPLDWTRKIAYMETNDWSTSVLYVQFTPTAGGLDTFLAQLGTSRSALKPGDVTITPDQAKVPGWLFRPGHDWAGVSTTQHGDKPDHDITVDLSDLDHPVVYIVSTINF</sequence>
<name>A0ABW8C8S5_9ACTN</name>
<keyword evidence="3" id="KW-1185">Reference proteome</keyword>
<evidence type="ECO:0000313" key="2">
    <source>
        <dbReference type="EMBL" id="MFI9102513.1"/>
    </source>
</evidence>
<gene>
    <name evidence="2" type="ORF">ACIGXA_18520</name>
</gene>
<dbReference type="RefSeq" id="WP_399650299.1">
    <property type="nucleotide sequence ID" value="NZ_JBITYG010000005.1"/>
</dbReference>
<keyword evidence="1" id="KW-0472">Membrane</keyword>
<protein>
    <recommendedName>
        <fullName evidence="4">Sugar kinase</fullName>
    </recommendedName>
</protein>
<keyword evidence="1" id="KW-1133">Transmembrane helix</keyword>
<keyword evidence="1" id="KW-0812">Transmembrane</keyword>
<dbReference type="Proteomes" id="UP001614394">
    <property type="component" value="Unassembled WGS sequence"/>
</dbReference>
<evidence type="ECO:0000313" key="3">
    <source>
        <dbReference type="Proteomes" id="UP001614394"/>
    </source>
</evidence>
<evidence type="ECO:0000256" key="1">
    <source>
        <dbReference type="SAM" id="Phobius"/>
    </source>
</evidence>
<accession>A0ABW8C8S5</accession>
<feature type="transmembrane region" description="Helical" evidence="1">
    <location>
        <begin position="17"/>
        <end position="36"/>
    </location>
</feature>